<evidence type="ECO:0000313" key="2">
    <source>
        <dbReference type="EMBL" id="TNN24977.1"/>
    </source>
</evidence>
<reference evidence="2 3" key="1">
    <citation type="submission" date="2019-03" db="EMBL/GenBank/DDBJ databases">
        <title>First draft genome of Liparis tanakae, snailfish: a comprehensive survey of snailfish specific genes.</title>
        <authorList>
            <person name="Kim W."/>
            <person name="Song I."/>
            <person name="Jeong J.-H."/>
            <person name="Kim D."/>
            <person name="Kim S."/>
            <person name="Ryu S."/>
            <person name="Song J.Y."/>
            <person name="Lee S.K."/>
        </authorList>
    </citation>
    <scope>NUCLEOTIDE SEQUENCE [LARGE SCALE GENOMIC DNA]</scope>
    <source>
        <tissue evidence="2">Muscle</tissue>
    </source>
</reference>
<evidence type="ECO:0000256" key="1">
    <source>
        <dbReference type="SAM" id="MobiDB-lite"/>
    </source>
</evidence>
<feature type="region of interest" description="Disordered" evidence="1">
    <location>
        <begin position="42"/>
        <end position="61"/>
    </location>
</feature>
<dbReference type="EMBL" id="SRLO01013784">
    <property type="protein sequence ID" value="TNN24977.1"/>
    <property type="molecule type" value="Genomic_DNA"/>
</dbReference>
<comment type="caution">
    <text evidence="2">The sequence shown here is derived from an EMBL/GenBank/DDBJ whole genome shotgun (WGS) entry which is preliminary data.</text>
</comment>
<gene>
    <name evidence="2" type="ORF">EYF80_064896</name>
</gene>
<proteinExistence type="predicted"/>
<sequence length="73" mass="8203">MQSWFGFELERKRRLGSARLGSCGLVWSGGSASTRRLVRTRSDRMAGWRQGKRAPDKKCDRRATRYVTAVGGA</sequence>
<organism evidence="2 3">
    <name type="scientific">Liparis tanakae</name>
    <name type="common">Tanaka's snailfish</name>
    <dbReference type="NCBI Taxonomy" id="230148"/>
    <lineage>
        <taxon>Eukaryota</taxon>
        <taxon>Metazoa</taxon>
        <taxon>Chordata</taxon>
        <taxon>Craniata</taxon>
        <taxon>Vertebrata</taxon>
        <taxon>Euteleostomi</taxon>
        <taxon>Actinopterygii</taxon>
        <taxon>Neopterygii</taxon>
        <taxon>Teleostei</taxon>
        <taxon>Neoteleostei</taxon>
        <taxon>Acanthomorphata</taxon>
        <taxon>Eupercaria</taxon>
        <taxon>Perciformes</taxon>
        <taxon>Cottioidei</taxon>
        <taxon>Cottales</taxon>
        <taxon>Liparidae</taxon>
        <taxon>Liparis</taxon>
    </lineage>
</organism>
<protein>
    <submittedName>
        <fullName evidence="2">Uncharacterized protein</fullName>
    </submittedName>
</protein>
<evidence type="ECO:0000313" key="3">
    <source>
        <dbReference type="Proteomes" id="UP000314294"/>
    </source>
</evidence>
<name>A0A4Z2E851_9TELE</name>
<keyword evidence="3" id="KW-1185">Reference proteome</keyword>
<dbReference type="Proteomes" id="UP000314294">
    <property type="component" value="Unassembled WGS sequence"/>
</dbReference>
<dbReference type="AlphaFoldDB" id="A0A4Z2E851"/>
<accession>A0A4Z2E851</accession>